<evidence type="ECO:0000313" key="2">
    <source>
        <dbReference type="Proteomes" id="UP001634393"/>
    </source>
</evidence>
<reference evidence="1 2" key="1">
    <citation type="submission" date="2024-12" db="EMBL/GenBank/DDBJ databases">
        <title>The unique morphological basis and parallel evolutionary history of personate flowers in Penstemon.</title>
        <authorList>
            <person name="Depatie T.H."/>
            <person name="Wessinger C.A."/>
        </authorList>
    </citation>
    <scope>NUCLEOTIDE SEQUENCE [LARGE SCALE GENOMIC DNA]</scope>
    <source>
        <strain evidence="1">WTNN_2</strain>
        <tissue evidence="1">Leaf</tissue>
    </source>
</reference>
<dbReference type="AlphaFoldDB" id="A0ABD3RML8"/>
<gene>
    <name evidence="1" type="ORF">ACJIZ3_015416</name>
</gene>
<dbReference type="InterPro" id="IPR033244">
    <property type="entry name" value="MED32"/>
</dbReference>
<keyword evidence="2" id="KW-1185">Reference proteome</keyword>
<accession>A0ABD3RML8</accession>
<organism evidence="1 2">
    <name type="scientific">Penstemon smallii</name>
    <dbReference type="NCBI Taxonomy" id="265156"/>
    <lineage>
        <taxon>Eukaryota</taxon>
        <taxon>Viridiplantae</taxon>
        <taxon>Streptophyta</taxon>
        <taxon>Embryophyta</taxon>
        <taxon>Tracheophyta</taxon>
        <taxon>Spermatophyta</taxon>
        <taxon>Magnoliopsida</taxon>
        <taxon>eudicotyledons</taxon>
        <taxon>Gunneridae</taxon>
        <taxon>Pentapetalae</taxon>
        <taxon>asterids</taxon>
        <taxon>lamiids</taxon>
        <taxon>Lamiales</taxon>
        <taxon>Plantaginaceae</taxon>
        <taxon>Cheloneae</taxon>
        <taxon>Penstemon</taxon>
    </lineage>
</organism>
<evidence type="ECO:0000313" key="1">
    <source>
        <dbReference type="EMBL" id="KAL3814148.1"/>
    </source>
</evidence>
<dbReference type="PANTHER" id="PTHR35989">
    <property type="entry name" value="MEDIATOR OF RNA POLYMERASE II TRANSCRIPTION SUBUNIT 32"/>
    <property type="match status" value="1"/>
</dbReference>
<name>A0ABD3RML8_9LAMI</name>
<proteinExistence type="predicted"/>
<sequence length="140" mass="15615">MDSIVDSIDAAYQEFVNEMSNFLEAKRNGGGKRSTASDLALQNLTHKWESFKVACDQADEFVNHTKQRIALKCAVDEATYERTVHEFLVDGGGFESGGDLIDENLNEDIMHEVQEDDVEKSKVDDDKSIQEIGDLCAPKV</sequence>
<dbReference type="EMBL" id="JBJXBP010000008">
    <property type="protein sequence ID" value="KAL3814148.1"/>
    <property type="molecule type" value="Genomic_DNA"/>
</dbReference>
<dbReference type="PANTHER" id="PTHR35989:SF1">
    <property type="entry name" value="MEDIATOR OF RNA POLYMERASE II TRANSCRIPTION SUBUNIT 32"/>
    <property type="match status" value="1"/>
</dbReference>
<comment type="caution">
    <text evidence="1">The sequence shown here is derived from an EMBL/GenBank/DDBJ whole genome shotgun (WGS) entry which is preliminary data.</text>
</comment>
<dbReference type="Proteomes" id="UP001634393">
    <property type="component" value="Unassembled WGS sequence"/>
</dbReference>
<protein>
    <submittedName>
        <fullName evidence="1">Uncharacterized protein</fullName>
    </submittedName>
</protein>